<keyword evidence="3" id="KW-1185">Reference proteome</keyword>
<proteinExistence type="predicted"/>
<evidence type="ECO:0000256" key="1">
    <source>
        <dbReference type="SAM" id="MobiDB-lite"/>
    </source>
</evidence>
<dbReference type="Proteomes" id="UP001148018">
    <property type="component" value="Unassembled WGS sequence"/>
</dbReference>
<accession>A0A9Q0IPC4</accession>
<evidence type="ECO:0000313" key="3">
    <source>
        <dbReference type="Proteomes" id="UP001148018"/>
    </source>
</evidence>
<sequence length="87" mass="9675">MWAFPDELTARAKARRKEGEPDPTHTPKSSQPGLLLPTSISWGNQRPKTIGPWFQWLSFLASALGEGRVSSRGMLFPLGLPTLPFTR</sequence>
<organism evidence="2 3">
    <name type="scientific">Muraenolepis orangiensis</name>
    <name type="common">Patagonian moray cod</name>
    <dbReference type="NCBI Taxonomy" id="630683"/>
    <lineage>
        <taxon>Eukaryota</taxon>
        <taxon>Metazoa</taxon>
        <taxon>Chordata</taxon>
        <taxon>Craniata</taxon>
        <taxon>Vertebrata</taxon>
        <taxon>Euteleostomi</taxon>
        <taxon>Actinopterygii</taxon>
        <taxon>Neopterygii</taxon>
        <taxon>Teleostei</taxon>
        <taxon>Neoteleostei</taxon>
        <taxon>Acanthomorphata</taxon>
        <taxon>Zeiogadaria</taxon>
        <taxon>Gadariae</taxon>
        <taxon>Gadiformes</taxon>
        <taxon>Muraenolepidoidei</taxon>
        <taxon>Muraenolepididae</taxon>
        <taxon>Muraenolepis</taxon>
    </lineage>
</organism>
<feature type="compositionally biased region" description="Polar residues" evidence="1">
    <location>
        <begin position="26"/>
        <end position="41"/>
    </location>
</feature>
<gene>
    <name evidence="2" type="ORF">NHX12_027564</name>
</gene>
<name>A0A9Q0IPC4_9TELE</name>
<reference evidence="2" key="1">
    <citation type="submission" date="2022-07" db="EMBL/GenBank/DDBJ databases">
        <title>Chromosome-level genome of Muraenolepis orangiensis.</title>
        <authorList>
            <person name="Kim J."/>
        </authorList>
    </citation>
    <scope>NUCLEOTIDE SEQUENCE</scope>
    <source>
        <strain evidence="2">KU_S4_2022</strain>
        <tissue evidence="2">Muscle</tissue>
    </source>
</reference>
<dbReference type="EMBL" id="JANIIK010000043">
    <property type="protein sequence ID" value="KAJ3605518.1"/>
    <property type="molecule type" value="Genomic_DNA"/>
</dbReference>
<comment type="caution">
    <text evidence="2">The sequence shown here is derived from an EMBL/GenBank/DDBJ whole genome shotgun (WGS) entry which is preliminary data.</text>
</comment>
<feature type="region of interest" description="Disordered" evidence="1">
    <location>
        <begin position="1"/>
        <end position="41"/>
    </location>
</feature>
<dbReference type="AlphaFoldDB" id="A0A9Q0IPC4"/>
<evidence type="ECO:0000313" key="2">
    <source>
        <dbReference type="EMBL" id="KAJ3605518.1"/>
    </source>
</evidence>
<protein>
    <submittedName>
        <fullName evidence="2">Uncharacterized protein</fullName>
    </submittedName>
</protein>